<dbReference type="EMBL" id="MU151406">
    <property type="protein sequence ID" value="KAF9444089.1"/>
    <property type="molecule type" value="Genomic_DNA"/>
</dbReference>
<evidence type="ECO:0008006" key="4">
    <source>
        <dbReference type="Google" id="ProtNLM"/>
    </source>
</evidence>
<evidence type="ECO:0000313" key="2">
    <source>
        <dbReference type="EMBL" id="KAF9444089.1"/>
    </source>
</evidence>
<accession>A0A9P5X5P2</accession>
<dbReference type="AlphaFoldDB" id="A0A9P5X5P2"/>
<proteinExistence type="predicted"/>
<name>A0A9P5X5P2_9AGAR</name>
<keyword evidence="3" id="KW-1185">Reference proteome</keyword>
<protein>
    <recommendedName>
        <fullName evidence="4">F-box domain-containing protein</fullName>
    </recommendedName>
</protein>
<dbReference type="Gene3D" id="3.80.10.10">
    <property type="entry name" value="Ribonuclease Inhibitor"/>
    <property type="match status" value="1"/>
</dbReference>
<comment type="caution">
    <text evidence="2">The sequence shown here is derived from an EMBL/GenBank/DDBJ whole genome shotgun (WGS) entry which is preliminary data.</text>
</comment>
<dbReference type="SUPFAM" id="SSF52047">
    <property type="entry name" value="RNI-like"/>
    <property type="match status" value="1"/>
</dbReference>
<evidence type="ECO:0000313" key="3">
    <source>
        <dbReference type="Proteomes" id="UP000807342"/>
    </source>
</evidence>
<gene>
    <name evidence="2" type="ORF">P691DRAFT_787169</name>
</gene>
<dbReference type="Proteomes" id="UP000807342">
    <property type="component" value="Unassembled WGS sequence"/>
</dbReference>
<sequence length="802" mass="89395">MRGRGEPIDGLMTASAGVSRQLSLPPPGNGIHAGCVSALGDLRSKNEAFCIQERGCFQPKFDGSVNVWSFVAWFHVQPVFIAELISCRTTQSFWFPVPDPGLFSLNPSRLAELDSRVVIPEPGEITTLVLKVPPNETGTPYVNLGRAGGRLMSARGSCRRAGEQVTGGEYRYRRGLMMADVLRRWCWSEYPSSVPWDAVQCYTTVAADDGIKFGGMQLAGPGVLRILVQYGCFLGPISEIFLETEMKGTNVAVLHFDPTLAPGSKLPDREGSRQELRLEYKFMSDERIVYEGAADDVTNPIFNCADHTVTIPADIWITIFECIEEPAQLAQVILVCSKFRQLATKILLKHLLWTKEDPTRRNLADWDSVHSDLLCLPRRLKLGLSFDGFSFSGLAAELPASNKLYDAVIQQISRFTMLEELFLSRTTVTPILYQLIASLPKLRLLDITACTFVNQDPLGLVPLPESEHTSNLTHLVLQNNSPSRDQPSTDIGDHPLHRLAGHSLCSLTITWSPTSSLLFGTQRWRLPNLTDLNLHVALLTRDLMDSAVEFVNNCTAGPRVSLRVNKHNVPDNQISSTSVPMPGLQSFWGPLPVVGMFAGSSSEVEHVTVTESLEITQLLTGLERLSKNIRILDLQLRKYDNEVLFAIRQLFPCVESVSVRFGKGNLPENIMVMLGSDILPDLKQLRTLKLSMDANCVPPQPPVDYNAYFLMHALNQPPPEEENSSPGDATSTLFDPADLKDYLVGWNRYCPKLRTVQLTSVSIWHRRFEGDPWVERTVDPPPTPRNNTPRQSYRRGSDPFFV</sequence>
<dbReference type="InterPro" id="IPR032675">
    <property type="entry name" value="LRR_dom_sf"/>
</dbReference>
<evidence type="ECO:0000256" key="1">
    <source>
        <dbReference type="SAM" id="MobiDB-lite"/>
    </source>
</evidence>
<reference evidence="2" key="1">
    <citation type="submission" date="2020-11" db="EMBL/GenBank/DDBJ databases">
        <authorList>
            <consortium name="DOE Joint Genome Institute"/>
            <person name="Ahrendt S."/>
            <person name="Riley R."/>
            <person name="Andreopoulos W."/>
            <person name="Labutti K."/>
            <person name="Pangilinan J."/>
            <person name="Ruiz-Duenas F.J."/>
            <person name="Barrasa J.M."/>
            <person name="Sanchez-Garcia M."/>
            <person name="Camarero S."/>
            <person name="Miyauchi S."/>
            <person name="Serrano A."/>
            <person name="Linde D."/>
            <person name="Babiker R."/>
            <person name="Drula E."/>
            <person name="Ayuso-Fernandez I."/>
            <person name="Pacheco R."/>
            <person name="Padilla G."/>
            <person name="Ferreira P."/>
            <person name="Barriuso J."/>
            <person name="Kellner H."/>
            <person name="Castanera R."/>
            <person name="Alfaro M."/>
            <person name="Ramirez L."/>
            <person name="Pisabarro A.G."/>
            <person name="Kuo A."/>
            <person name="Tritt A."/>
            <person name="Lipzen A."/>
            <person name="He G."/>
            <person name="Yan M."/>
            <person name="Ng V."/>
            <person name="Cullen D."/>
            <person name="Martin F."/>
            <person name="Rosso M.-N."/>
            <person name="Henrissat B."/>
            <person name="Hibbett D."/>
            <person name="Martinez A.T."/>
            <person name="Grigoriev I.V."/>
        </authorList>
    </citation>
    <scope>NUCLEOTIDE SEQUENCE</scope>
    <source>
        <strain evidence="2">MF-IS2</strain>
    </source>
</reference>
<dbReference type="OrthoDB" id="5354526at2759"/>
<organism evidence="2 3">
    <name type="scientific">Macrolepiota fuliginosa MF-IS2</name>
    <dbReference type="NCBI Taxonomy" id="1400762"/>
    <lineage>
        <taxon>Eukaryota</taxon>
        <taxon>Fungi</taxon>
        <taxon>Dikarya</taxon>
        <taxon>Basidiomycota</taxon>
        <taxon>Agaricomycotina</taxon>
        <taxon>Agaricomycetes</taxon>
        <taxon>Agaricomycetidae</taxon>
        <taxon>Agaricales</taxon>
        <taxon>Agaricineae</taxon>
        <taxon>Agaricaceae</taxon>
        <taxon>Macrolepiota</taxon>
    </lineage>
</organism>
<feature type="region of interest" description="Disordered" evidence="1">
    <location>
        <begin position="774"/>
        <end position="802"/>
    </location>
</feature>